<evidence type="ECO:0000256" key="1">
    <source>
        <dbReference type="ARBA" id="ARBA00006821"/>
    </source>
</evidence>
<gene>
    <name evidence="4" type="ORF">B1B_17593</name>
</gene>
<dbReference type="PANTHER" id="PTHR36306">
    <property type="entry name" value="ALPHA-AMYLASE-RELATED-RELATED"/>
    <property type="match status" value="1"/>
</dbReference>
<feature type="domain" description="Glycoside hydrolase family 57 N-terminal" evidence="3">
    <location>
        <begin position="5"/>
        <end position="98"/>
    </location>
</feature>
<dbReference type="InterPro" id="IPR052046">
    <property type="entry name" value="GH57_Enzymes"/>
</dbReference>
<proteinExistence type="inferred from homology"/>
<comment type="similarity">
    <text evidence="1">Belongs to the glycosyl hydrolase 57 family.</text>
</comment>
<evidence type="ECO:0000313" key="4">
    <source>
        <dbReference type="EMBL" id="EQD33152.1"/>
    </source>
</evidence>
<reference evidence="4" key="1">
    <citation type="submission" date="2013-08" db="EMBL/GenBank/DDBJ databases">
        <authorList>
            <person name="Mendez C."/>
            <person name="Richter M."/>
            <person name="Ferrer M."/>
            <person name="Sanchez J."/>
        </authorList>
    </citation>
    <scope>NUCLEOTIDE SEQUENCE</scope>
</reference>
<dbReference type="SUPFAM" id="SSF88713">
    <property type="entry name" value="Glycoside hydrolase/deacetylase"/>
    <property type="match status" value="1"/>
</dbReference>
<name>T0YMM2_9ZZZZ</name>
<dbReference type="Pfam" id="PF03065">
    <property type="entry name" value="Glyco_hydro_57"/>
    <property type="match status" value="1"/>
</dbReference>
<organism evidence="4">
    <name type="scientific">mine drainage metagenome</name>
    <dbReference type="NCBI Taxonomy" id="410659"/>
    <lineage>
        <taxon>unclassified sequences</taxon>
        <taxon>metagenomes</taxon>
        <taxon>ecological metagenomes</taxon>
    </lineage>
</organism>
<dbReference type="AlphaFoldDB" id="T0YMM2"/>
<evidence type="ECO:0000256" key="2">
    <source>
        <dbReference type="ARBA" id="ARBA00023277"/>
    </source>
</evidence>
<dbReference type="InterPro" id="IPR011330">
    <property type="entry name" value="Glyco_hydro/deAcase_b/a-brl"/>
</dbReference>
<dbReference type="GO" id="GO:0005975">
    <property type="term" value="P:carbohydrate metabolic process"/>
    <property type="evidence" value="ECO:0007669"/>
    <property type="project" value="InterPro"/>
</dbReference>
<evidence type="ECO:0000259" key="3">
    <source>
        <dbReference type="Pfam" id="PF03065"/>
    </source>
</evidence>
<dbReference type="GO" id="GO:0003824">
    <property type="term" value="F:catalytic activity"/>
    <property type="evidence" value="ECO:0007669"/>
    <property type="project" value="InterPro"/>
</dbReference>
<reference evidence="4" key="2">
    <citation type="journal article" date="2014" name="ISME J.">
        <title>Microbial stratification in low pH oxic and suboxic macroscopic growths along an acid mine drainage.</title>
        <authorList>
            <person name="Mendez-Garcia C."/>
            <person name="Mesa V."/>
            <person name="Sprenger R.R."/>
            <person name="Richter M."/>
            <person name="Diez M.S."/>
            <person name="Solano J."/>
            <person name="Bargiela R."/>
            <person name="Golyshina O.V."/>
            <person name="Manteca A."/>
            <person name="Ramos J.L."/>
            <person name="Gallego J.R."/>
            <person name="Llorente I."/>
            <person name="Martins Dos Santos V.A."/>
            <person name="Jensen O.N."/>
            <person name="Pelaez A.I."/>
            <person name="Sanchez J."/>
            <person name="Ferrer M."/>
        </authorList>
    </citation>
    <scope>NUCLEOTIDE SEQUENCE</scope>
</reference>
<dbReference type="PANTHER" id="PTHR36306:SF1">
    <property type="entry name" value="ALPHA-AMYLASE-RELATED"/>
    <property type="match status" value="1"/>
</dbReference>
<comment type="caution">
    <text evidence="4">The sequence shown here is derived from an EMBL/GenBank/DDBJ whole genome shotgun (WGS) entry which is preliminary data.</text>
</comment>
<accession>T0YMM2</accession>
<protein>
    <submittedName>
        <fullName evidence="4">Alpha-amylase</fullName>
    </submittedName>
</protein>
<dbReference type="EMBL" id="AUZY01011757">
    <property type="protein sequence ID" value="EQD33152.1"/>
    <property type="molecule type" value="Genomic_DNA"/>
</dbReference>
<dbReference type="InterPro" id="IPR004300">
    <property type="entry name" value="Glyco_hydro_57_N"/>
</dbReference>
<feature type="non-terminal residue" evidence="4">
    <location>
        <position position="1"/>
    </location>
</feature>
<keyword evidence="2" id="KW-0119">Carbohydrate metabolism</keyword>
<sequence length="216" mass="24219">CAAPAPTVRLLLRHYPLSDDVGFRFSSSSWSEYPLTAEKYAGWLAATPGELVGLFMDFETFGEHHPARSGILEFLSALPEKVRAHPHLGWATVDEAIQGPPRAPLSVPYTMTWADQNRDLGAWLGNDLQRSAFEAAKKVGLLVRQADDPSIRTDWRRLLTSDHFYYMYVGGHGADAGVHQYFSSYDSPYDAYANYMNALTDLRRRALDRLGVPILK</sequence>